<feature type="region of interest" description="Disordered" evidence="1">
    <location>
        <begin position="128"/>
        <end position="171"/>
    </location>
</feature>
<keyword evidence="3" id="KW-1185">Reference proteome</keyword>
<reference evidence="2" key="2">
    <citation type="submission" date="2023-06" db="EMBL/GenBank/DDBJ databases">
        <authorList>
            <consortium name="Lawrence Berkeley National Laboratory"/>
            <person name="Haridas S."/>
            <person name="Hensen N."/>
            <person name="Bonometti L."/>
            <person name="Westerberg I."/>
            <person name="Brannstrom I.O."/>
            <person name="Guillou S."/>
            <person name="Cros-Aarteil S."/>
            <person name="Calhoun S."/>
            <person name="Kuo A."/>
            <person name="Mondo S."/>
            <person name="Pangilinan J."/>
            <person name="Riley R."/>
            <person name="LaButti K."/>
            <person name="Andreopoulos B."/>
            <person name="Lipzen A."/>
            <person name="Chen C."/>
            <person name="Yanf M."/>
            <person name="Daum C."/>
            <person name="Ng V."/>
            <person name="Clum A."/>
            <person name="Steindorff A."/>
            <person name="Ohm R."/>
            <person name="Martin F."/>
            <person name="Silar P."/>
            <person name="Natvig D."/>
            <person name="Lalanne C."/>
            <person name="Gautier V."/>
            <person name="Ament-velasquez S.L."/>
            <person name="Kruys A."/>
            <person name="Hutchinson M.I."/>
            <person name="Powell A.J."/>
            <person name="Barry K."/>
            <person name="Miller A.N."/>
            <person name="Grigoriev I.V."/>
            <person name="Debuchy R."/>
            <person name="Gladieux P."/>
            <person name="Thoren M.H."/>
            <person name="Johannesson H."/>
        </authorList>
    </citation>
    <scope>NUCLEOTIDE SEQUENCE</scope>
    <source>
        <strain evidence="2">CBS 232.78</strain>
    </source>
</reference>
<gene>
    <name evidence="2" type="ORF">B0H63DRAFT_16089</name>
</gene>
<evidence type="ECO:0000313" key="3">
    <source>
        <dbReference type="Proteomes" id="UP001285441"/>
    </source>
</evidence>
<dbReference type="Proteomes" id="UP001285441">
    <property type="component" value="Unassembled WGS sequence"/>
</dbReference>
<accession>A0AAE0P4X6</accession>
<proteinExistence type="predicted"/>
<evidence type="ECO:0000256" key="1">
    <source>
        <dbReference type="SAM" id="MobiDB-lite"/>
    </source>
</evidence>
<dbReference type="AlphaFoldDB" id="A0AAE0P4X6"/>
<sequence>MTLAPGFSGFPPFWVRWDIWLRSFSFCFVAAASELTHLLGGFLPWLQLISCHQRVSDTEGVICHFNIQYERTLAGARAKHQRQAAVLHVVHCKCSLAAALFVPTITASLLISFRLGGSCLCMIDAPNSGSRVVPSARDENRSELDPGTGTDCVTPPSTAAPLPPREKAKRH</sequence>
<evidence type="ECO:0000313" key="2">
    <source>
        <dbReference type="EMBL" id="KAK3393349.1"/>
    </source>
</evidence>
<comment type="caution">
    <text evidence="2">The sequence shown here is derived from an EMBL/GenBank/DDBJ whole genome shotgun (WGS) entry which is preliminary data.</text>
</comment>
<reference evidence="2" key="1">
    <citation type="journal article" date="2023" name="Mol. Phylogenet. Evol.">
        <title>Genome-scale phylogeny and comparative genomics of the fungal order Sordariales.</title>
        <authorList>
            <person name="Hensen N."/>
            <person name="Bonometti L."/>
            <person name="Westerberg I."/>
            <person name="Brannstrom I.O."/>
            <person name="Guillou S."/>
            <person name="Cros-Aarteil S."/>
            <person name="Calhoun S."/>
            <person name="Haridas S."/>
            <person name="Kuo A."/>
            <person name="Mondo S."/>
            <person name="Pangilinan J."/>
            <person name="Riley R."/>
            <person name="LaButti K."/>
            <person name="Andreopoulos B."/>
            <person name="Lipzen A."/>
            <person name="Chen C."/>
            <person name="Yan M."/>
            <person name="Daum C."/>
            <person name="Ng V."/>
            <person name="Clum A."/>
            <person name="Steindorff A."/>
            <person name="Ohm R.A."/>
            <person name="Martin F."/>
            <person name="Silar P."/>
            <person name="Natvig D.O."/>
            <person name="Lalanne C."/>
            <person name="Gautier V."/>
            <person name="Ament-Velasquez S.L."/>
            <person name="Kruys A."/>
            <person name="Hutchinson M.I."/>
            <person name="Powell A.J."/>
            <person name="Barry K."/>
            <person name="Miller A.N."/>
            <person name="Grigoriev I.V."/>
            <person name="Debuchy R."/>
            <person name="Gladieux P."/>
            <person name="Hiltunen Thoren M."/>
            <person name="Johannesson H."/>
        </authorList>
    </citation>
    <scope>NUCLEOTIDE SEQUENCE</scope>
    <source>
        <strain evidence="2">CBS 232.78</strain>
    </source>
</reference>
<organism evidence="2 3">
    <name type="scientific">Podospora didyma</name>
    <dbReference type="NCBI Taxonomy" id="330526"/>
    <lineage>
        <taxon>Eukaryota</taxon>
        <taxon>Fungi</taxon>
        <taxon>Dikarya</taxon>
        <taxon>Ascomycota</taxon>
        <taxon>Pezizomycotina</taxon>
        <taxon>Sordariomycetes</taxon>
        <taxon>Sordariomycetidae</taxon>
        <taxon>Sordariales</taxon>
        <taxon>Podosporaceae</taxon>
        <taxon>Podospora</taxon>
    </lineage>
</organism>
<name>A0AAE0P4X6_9PEZI</name>
<dbReference type="EMBL" id="JAULSW010000001">
    <property type="protein sequence ID" value="KAK3393349.1"/>
    <property type="molecule type" value="Genomic_DNA"/>
</dbReference>
<protein>
    <submittedName>
        <fullName evidence="2">Uncharacterized protein</fullName>
    </submittedName>
</protein>